<comment type="caution">
    <text evidence="1">The sequence shown here is derived from an EMBL/GenBank/DDBJ whole genome shotgun (WGS) entry which is preliminary data.</text>
</comment>
<reference evidence="1" key="2">
    <citation type="submission" date="2020-09" db="EMBL/GenBank/DDBJ databases">
        <authorList>
            <person name="Sun Q."/>
            <person name="Zhou Y."/>
        </authorList>
    </citation>
    <scope>NUCLEOTIDE SEQUENCE</scope>
    <source>
        <strain evidence="1">CGMCC 1.12506</strain>
    </source>
</reference>
<protein>
    <submittedName>
        <fullName evidence="1">Uncharacterized protein</fullName>
    </submittedName>
</protein>
<accession>A0A916XZQ3</accession>
<dbReference type="Proteomes" id="UP000625735">
    <property type="component" value="Unassembled WGS sequence"/>
</dbReference>
<dbReference type="AlphaFoldDB" id="A0A916XZQ3"/>
<keyword evidence="2" id="KW-1185">Reference proteome</keyword>
<organism evidence="1 2">
    <name type="scientific">Flavobacterium orientale</name>
    <dbReference type="NCBI Taxonomy" id="1756020"/>
    <lineage>
        <taxon>Bacteria</taxon>
        <taxon>Pseudomonadati</taxon>
        <taxon>Bacteroidota</taxon>
        <taxon>Flavobacteriia</taxon>
        <taxon>Flavobacteriales</taxon>
        <taxon>Flavobacteriaceae</taxon>
        <taxon>Flavobacterium</taxon>
    </lineage>
</organism>
<proteinExistence type="predicted"/>
<evidence type="ECO:0000313" key="1">
    <source>
        <dbReference type="EMBL" id="GGD24013.1"/>
    </source>
</evidence>
<dbReference type="EMBL" id="BMFG01000004">
    <property type="protein sequence ID" value="GGD24013.1"/>
    <property type="molecule type" value="Genomic_DNA"/>
</dbReference>
<gene>
    <name evidence="1" type="ORF">GCM10011343_12750</name>
</gene>
<evidence type="ECO:0000313" key="2">
    <source>
        <dbReference type="Proteomes" id="UP000625735"/>
    </source>
</evidence>
<reference evidence="1" key="1">
    <citation type="journal article" date="2014" name="Int. J. Syst. Evol. Microbiol.">
        <title>Complete genome sequence of Corynebacterium casei LMG S-19264T (=DSM 44701T), isolated from a smear-ripened cheese.</title>
        <authorList>
            <consortium name="US DOE Joint Genome Institute (JGI-PGF)"/>
            <person name="Walter F."/>
            <person name="Albersmeier A."/>
            <person name="Kalinowski J."/>
            <person name="Ruckert C."/>
        </authorList>
    </citation>
    <scope>NUCLEOTIDE SEQUENCE</scope>
    <source>
        <strain evidence="1">CGMCC 1.12506</strain>
    </source>
</reference>
<sequence length="56" mass="6510">MFVWCYPTEETHEDKTYYSHGDEIGGTNKGTNHKTLVVFHFSLSNTVEANYKEQQP</sequence>
<name>A0A916XZQ3_9FLAO</name>